<feature type="binding site" evidence="8">
    <location>
        <position position="208"/>
    </location>
    <ligand>
        <name>substrate</name>
    </ligand>
</feature>
<keyword evidence="11" id="KW-1185">Reference proteome</keyword>
<dbReference type="InterPro" id="IPR015868">
    <property type="entry name" value="Glutaminase"/>
</dbReference>
<dbReference type="PANTHER" id="PTHR12544:SF29">
    <property type="entry name" value="GLUTAMINASE"/>
    <property type="match status" value="1"/>
</dbReference>
<evidence type="ECO:0000256" key="7">
    <source>
        <dbReference type="ARBA" id="ARBA00049534"/>
    </source>
</evidence>
<protein>
    <recommendedName>
        <fullName evidence="3 8">Glutaminase</fullName>
        <ecNumber evidence="3 8">3.5.1.2</ecNumber>
    </recommendedName>
</protein>
<evidence type="ECO:0000313" key="10">
    <source>
        <dbReference type="EMBL" id="GHA24610.1"/>
    </source>
</evidence>
<feature type="binding site" evidence="8">
    <location>
        <position position="254"/>
    </location>
    <ligand>
        <name>substrate</name>
    </ligand>
</feature>
<dbReference type="GO" id="GO:0004359">
    <property type="term" value="F:glutaminase activity"/>
    <property type="evidence" value="ECO:0007669"/>
    <property type="project" value="UniProtKB-UniRule"/>
</dbReference>
<gene>
    <name evidence="8" type="primary">glsA</name>
    <name evidence="10" type="ORF">GCM10007103_02310</name>
</gene>
<dbReference type="InterPro" id="IPR041541">
    <property type="entry name" value="Glutaminase_EF-hand"/>
</dbReference>
<reference evidence="10" key="1">
    <citation type="journal article" date="2014" name="Int. J. Syst. Evol. Microbiol.">
        <title>Complete genome sequence of Corynebacterium casei LMG S-19264T (=DSM 44701T), isolated from a smear-ripened cheese.</title>
        <authorList>
            <consortium name="US DOE Joint Genome Institute (JGI-PGF)"/>
            <person name="Walter F."/>
            <person name="Albersmeier A."/>
            <person name="Kalinowski J."/>
            <person name="Ruckert C."/>
        </authorList>
    </citation>
    <scope>NUCLEOTIDE SEQUENCE</scope>
    <source>
        <strain evidence="10">KCTC 12719</strain>
    </source>
</reference>
<comment type="subunit">
    <text evidence="2 8">Homotetramer.</text>
</comment>
<feature type="binding site" evidence="8">
    <location>
        <position position="287"/>
    </location>
    <ligand>
        <name>substrate</name>
    </ligand>
</feature>
<dbReference type="SUPFAM" id="SSF56601">
    <property type="entry name" value="beta-lactamase/transpeptidase-like"/>
    <property type="match status" value="1"/>
</dbReference>
<proteinExistence type="inferred from homology"/>
<dbReference type="GO" id="GO:0006537">
    <property type="term" value="P:glutamate biosynthetic process"/>
    <property type="evidence" value="ECO:0007669"/>
    <property type="project" value="TreeGrafter"/>
</dbReference>
<keyword evidence="4" id="KW-0677">Repeat</keyword>
<dbReference type="EMBL" id="BMXB01000001">
    <property type="protein sequence ID" value="GHA24610.1"/>
    <property type="molecule type" value="Genomic_DNA"/>
</dbReference>
<organism evidence="10 11">
    <name type="scientific">Salinimicrobium marinum</name>
    <dbReference type="NCBI Taxonomy" id="680283"/>
    <lineage>
        <taxon>Bacteria</taxon>
        <taxon>Pseudomonadati</taxon>
        <taxon>Bacteroidota</taxon>
        <taxon>Flavobacteriia</taxon>
        <taxon>Flavobacteriales</taxon>
        <taxon>Flavobacteriaceae</taxon>
        <taxon>Salinimicrobium</taxon>
    </lineage>
</organism>
<dbReference type="Pfam" id="PF04960">
    <property type="entry name" value="Glutaminase"/>
    <property type="match status" value="1"/>
</dbReference>
<comment type="caution">
    <text evidence="10">The sequence shown here is derived from an EMBL/GenBank/DDBJ whole genome shotgun (WGS) entry which is preliminary data.</text>
</comment>
<feature type="binding site" evidence="8">
    <location>
        <position position="261"/>
    </location>
    <ligand>
        <name>substrate</name>
    </ligand>
</feature>
<keyword evidence="5 8" id="KW-0378">Hydrolase</keyword>
<dbReference type="AlphaFoldDB" id="A0A918VUG5"/>
<evidence type="ECO:0000256" key="2">
    <source>
        <dbReference type="ARBA" id="ARBA00011881"/>
    </source>
</evidence>
<evidence type="ECO:0000256" key="1">
    <source>
        <dbReference type="ARBA" id="ARBA00011076"/>
    </source>
</evidence>
<sequence>MTEKDQGRNTSITKAEIDAFFEEMIIKDEKNINFHAIENLLKENGISKDDHRISSLKESLSESIDEELDRSRFEQLLQEKEVILKCFRKELVIPNFPEFSKDVEDIFRSTKSNTNGDIDESLPQHDDAENPPYAISVCTVDGQLLQLGDHDLAFSVQSISKVVNYAIAREELGRKKLHEHVGVEPGGEGFDAGMVLNEKDLPHNPLINSGAMMTASLIKQDLEMEQRLQYVIDVWEKMTGDKKVEYRKEAFETERKNADKNFALAHLMKDRGAFAENVDLGTVVDFYLKCCAIEVNIDDLAHAGATLANYGKCPSTGKKVFHHNTVRDTLSLMLSSGTYDHSGEFAFRVGLPAKSGISGGILVVVPGVFGIAAYSPPLDEHGNSVRGLEFCEKLVDRFNFHNFDSKSTSIHGKKDPRQTHHMKKLVHHGNYRQIEYYY</sequence>
<evidence type="ECO:0000259" key="9">
    <source>
        <dbReference type="Pfam" id="PF17959"/>
    </source>
</evidence>
<evidence type="ECO:0000256" key="4">
    <source>
        <dbReference type="ARBA" id="ARBA00022737"/>
    </source>
</evidence>
<dbReference type="NCBIfam" id="TIGR03814">
    <property type="entry name" value="Gln_ase"/>
    <property type="match status" value="1"/>
</dbReference>
<feature type="binding site" evidence="8">
    <location>
        <position position="339"/>
    </location>
    <ligand>
        <name>substrate</name>
    </ligand>
</feature>
<feature type="binding site" evidence="8">
    <location>
        <position position="158"/>
    </location>
    <ligand>
        <name>substrate</name>
    </ligand>
</feature>
<dbReference type="HAMAP" id="MF_00313">
    <property type="entry name" value="Glutaminase"/>
    <property type="match status" value="1"/>
</dbReference>
<evidence type="ECO:0000256" key="3">
    <source>
        <dbReference type="ARBA" id="ARBA00012918"/>
    </source>
</evidence>
<dbReference type="InterPro" id="IPR012338">
    <property type="entry name" value="Beta-lactam/transpept-like"/>
</dbReference>
<dbReference type="RefSeq" id="WP_189602795.1">
    <property type="nucleotide sequence ID" value="NZ_BMXB01000001.1"/>
</dbReference>
<dbReference type="Proteomes" id="UP000610456">
    <property type="component" value="Unassembled WGS sequence"/>
</dbReference>
<dbReference type="Gene3D" id="3.40.710.10">
    <property type="entry name" value="DD-peptidase/beta-lactamase superfamily"/>
    <property type="match status" value="1"/>
</dbReference>
<dbReference type="PANTHER" id="PTHR12544">
    <property type="entry name" value="GLUTAMINASE"/>
    <property type="match status" value="1"/>
</dbReference>
<feature type="domain" description="Glutaminase EF-hand" evidence="9">
    <location>
        <begin position="20"/>
        <end position="94"/>
    </location>
</feature>
<accession>A0A918VUG5</accession>
<evidence type="ECO:0000256" key="5">
    <source>
        <dbReference type="ARBA" id="ARBA00022801"/>
    </source>
</evidence>
<dbReference type="EC" id="3.5.1.2" evidence="3 8"/>
<dbReference type="GO" id="GO:0006543">
    <property type="term" value="P:L-glutamine catabolic process"/>
    <property type="evidence" value="ECO:0007669"/>
    <property type="project" value="TreeGrafter"/>
</dbReference>
<reference evidence="10" key="2">
    <citation type="submission" date="2020-09" db="EMBL/GenBank/DDBJ databases">
        <authorList>
            <person name="Sun Q."/>
            <person name="Kim S."/>
        </authorList>
    </citation>
    <scope>NUCLEOTIDE SEQUENCE</scope>
    <source>
        <strain evidence="10">KCTC 12719</strain>
    </source>
</reference>
<comment type="similarity">
    <text evidence="1 8">Belongs to the glutaminase family.</text>
</comment>
<evidence type="ECO:0000256" key="6">
    <source>
        <dbReference type="ARBA" id="ARBA00023043"/>
    </source>
</evidence>
<evidence type="ECO:0000256" key="8">
    <source>
        <dbReference type="HAMAP-Rule" id="MF_00313"/>
    </source>
</evidence>
<keyword evidence="8" id="KW-0007">Acetylation</keyword>
<dbReference type="FunFam" id="3.40.710.10:FF:000005">
    <property type="entry name" value="Glutaminase"/>
    <property type="match status" value="1"/>
</dbReference>
<dbReference type="Pfam" id="PF17959">
    <property type="entry name" value="EF-hand_14"/>
    <property type="match status" value="1"/>
</dbReference>
<evidence type="ECO:0000313" key="11">
    <source>
        <dbReference type="Proteomes" id="UP000610456"/>
    </source>
</evidence>
<keyword evidence="6" id="KW-0040">ANK repeat</keyword>
<comment type="caution">
    <text evidence="8">Lacks conserved residue(s) required for the propagation of feature annotation.</text>
</comment>
<comment type="catalytic activity">
    <reaction evidence="7 8">
        <text>L-glutamine + H2O = L-glutamate + NH4(+)</text>
        <dbReference type="Rhea" id="RHEA:15889"/>
        <dbReference type="ChEBI" id="CHEBI:15377"/>
        <dbReference type="ChEBI" id="CHEBI:28938"/>
        <dbReference type="ChEBI" id="CHEBI:29985"/>
        <dbReference type="ChEBI" id="CHEBI:58359"/>
        <dbReference type="EC" id="3.5.1.2"/>
    </reaction>
</comment>
<name>A0A918VUG5_9FLAO</name>